<evidence type="ECO:0000259" key="7">
    <source>
        <dbReference type="Pfam" id="PF00892"/>
    </source>
</evidence>
<feature type="transmembrane region" description="Helical" evidence="6">
    <location>
        <begin position="189"/>
        <end position="211"/>
    </location>
</feature>
<comment type="subcellular location">
    <subcellularLocation>
        <location evidence="1">Membrane</location>
        <topology evidence="1">Multi-pass membrane protein</topology>
    </subcellularLocation>
</comment>
<feature type="transmembrane region" description="Helical" evidence="6">
    <location>
        <begin position="71"/>
        <end position="90"/>
    </location>
</feature>
<dbReference type="SUPFAM" id="SSF103481">
    <property type="entry name" value="Multidrug resistance efflux transporter EmrE"/>
    <property type="match status" value="2"/>
</dbReference>
<evidence type="ECO:0000256" key="2">
    <source>
        <dbReference type="ARBA" id="ARBA00007362"/>
    </source>
</evidence>
<dbReference type="PANTHER" id="PTHR32322">
    <property type="entry name" value="INNER MEMBRANE TRANSPORTER"/>
    <property type="match status" value="1"/>
</dbReference>
<feature type="domain" description="EamA" evidence="7">
    <location>
        <begin position="156"/>
        <end position="291"/>
    </location>
</feature>
<keyword evidence="9" id="KW-1185">Reference proteome</keyword>
<evidence type="ECO:0000256" key="6">
    <source>
        <dbReference type="SAM" id="Phobius"/>
    </source>
</evidence>
<evidence type="ECO:0000313" key="8">
    <source>
        <dbReference type="EMBL" id="SMX41866.1"/>
    </source>
</evidence>
<evidence type="ECO:0000313" key="9">
    <source>
        <dbReference type="Proteomes" id="UP000202922"/>
    </source>
</evidence>
<evidence type="ECO:0000256" key="5">
    <source>
        <dbReference type="ARBA" id="ARBA00023136"/>
    </source>
</evidence>
<sequence length="302" mass="32339">MARKDHIDAFGAASLIGFSALLGFNQVVIKITNVGIQPVFFAGVRSAGAVVCIWLFLRLMGKRLDLRRETIPAGLLIGAVFSVEFIGLFLALDLTTVTRTSVIFYTMPVWLAIAAHFLLPGERITPIKGVGLGLAFLGVAWAILDRGNGGGQASLLGDLCALMAAFGWAGIALCARATKLNQVAPETQLFWQVAVSAPVLLLLAPLFGPLLRDLQPIHLWGLGFQIVVIVSAGFMFWLWLLSIYPAAGVASFSFLSPIFGVGFGWLMLDEHIGPSIIGPLVLVAVGILLINRKGRPQVPQKV</sequence>
<feature type="transmembrane region" description="Helical" evidence="6">
    <location>
        <begin position="272"/>
        <end position="291"/>
    </location>
</feature>
<dbReference type="InterPro" id="IPR000620">
    <property type="entry name" value="EamA_dom"/>
</dbReference>
<dbReference type="GO" id="GO:0016020">
    <property type="term" value="C:membrane"/>
    <property type="evidence" value="ECO:0007669"/>
    <property type="project" value="UniProtKB-SubCell"/>
</dbReference>
<keyword evidence="5 6" id="KW-0472">Membrane</keyword>
<dbReference type="PANTHER" id="PTHR32322:SF2">
    <property type="entry name" value="EAMA DOMAIN-CONTAINING PROTEIN"/>
    <property type="match status" value="1"/>
</dbReference>
<accession>A0A238KID5</accession>
<dbReference type="EMBL" id="FXYE01000002">
    <property type="protein sequence ID" value="SMX41866.1"/>
    <property type="molecule type" value="Genomic_DNA"/>
</dbReference>
<evidence type="ECO:0000256" key="4">
    <source>
        <dbReference type="ARBA" id="ARBA00022989"/>
    </source>
</evidence>
<evidence type="ECO:0000256" key="3">
    <source>
        <dbReference type="ARBA" id="ARBA00022692"/>
    </source>
</evidence>
<dbReference type="RefSeq" id="WP_093967068.1">
    <property type="nucleotide sequence ID" value="NZ_FXYE01000002.1"/>
</dbReference>
<reference evidence="9" key="1">
    <citation type="submission" date="2017-05" db="EMBL/GenBank/DDBJ databases">
        <authorList>
            <person name="Rodrigo-Torres L."/>
            <person name="Arahal R. D."/>
            <person name="Lucena T."/>
        </authorList>
    </citation>
    <scope>NUCLEOTIDE SEQUENCE [LARGE SCALE GENOMIC DNA]</scope>
    <source>
        <strain evidence="9">CECT 8621</strain>
    </source>
</reference>
<dbReference type="InterPro" id="IPR050638">
    <property type="entry name" value="AA-Vitamin_Transporters"/>
</dbReference>
<comment type="similarity">
    <text evidence="2">Belongs to the EamA transporter family.</text>
</comment>
<feature type="transmembrane region" description="Helical" evidence="6">
    <location>
        <begin position="247"/>
        <end position="266"/>
    </location>
</feature>
<feature type="domain" description="EamA" evidence="7">
    <location>
        <begin position="11"/>
        <end position="142"/>
    </location>
</feature>
<dbReference type="Proteomes" id="UP000202922">
    <property type="component" value="Unassembled WGS sequence"/>
</dbReference>
<feature type="transmembrane region" description="Helical" evidence="6">
    <location>
        <begin position="126"/>
        <end position="144"/>
    </location>
</feature>
<dbReference type="OrthoDB" id="184388at2"/>
<feature type="transmembrane region" description="Helical" evidence="6">
    <location>
        <begin position="156"/>
        <end position="177"/>
    </location>
</feature>
<keyword evidence="4 6" id="KW-1133">Transmembrane helix</keyword>
<name>A0A238KID5_9RHOB</name>
<evidence type="ECO:0000256" key="1">
    <source>
        <dbReference type="ARBA" id="ARBA00004141"/>
    </source>
</evidence>
<keyword evidence="3 6" id="KW-0812">Transmembrane</keyword>
<gene>
    <name evidence="8" type="primary">yijE_1</name>
    <name evidence="8" type="ORF">COL8621_01842</name>
</gene>
<dbReference type="Pfam" id="PF00892">
    <property type="entry name" value="EamA"/>
    <property type="match status" value="2"/>
</dbReference>
<feature type="transmembrane region" description="Helical" evidence="6">
    <location>
        <begin position="7"/>
        <end position="27"/>
    </location>
</feature>
<proteinExistence type="inferred from homology"/>
<feature type="transmembrane region" description="Helical" evidence="6">
    <location>
        <begin position="217"/>
        <end position="240"/>
    </location>
</feature>
<feature type="transmembrane region" description="Helical" evidence="6">
    <location>
        <begin position="39"/>
        <end position="59"/>
    </location>
</feature>
<dbReference type="AlphaFoldDB" id="A0A238KID5"/>
<organism evidence="8 9">
    <name type="scientific">Actibacterium lipolyticum</name>
    <dbReference type="NCBI Taxonomy" id="1524263"/>
    <lineage>
        <taxon>Bacteria</taxon>
        <taxon>Pseudomonadati</taxon>
        <taxon>Pseudomonadota</taxon>
        <taxon>Alphaproteobacteria</taxon>
        <taxon>Rhodobacterales</taxon>
        <taxon>Roseobacteraceae</taxon>
        <taxon>Actibacterium</taxon>
    </lineage>
</organism>
<protein>
    <submittedName>
        <fullName evidence="8">Putative inner membrane transporter yiJE</fullName>
    </submittedName>
</protein>
<dbReference type="InterPro" id="IPR037185">
    <property type="entry name" value="EmrE-like"/>
</dbReference>
<feature type="transmembrane region" description="Helical" evidence="6">
    <location>
        <begin position="102"/>
        <end position="119"/>
    </location>
</feature>